<feature type="domain" description="ABC3 transporter permease C-terminal" evidence="8">
    <location>
        <begin position="266"/>
        <end position="379"/>
    </location>
</feature>
<feature type="transmembrane region" description="Helical" evidence="7">
    <location>
        <begin position="261"/>
        <end position="287"/>
    </location>
</feature>
<organism evidence="10 11">
    <name type="scientific">Geomesophilobacter sediminis</name>
    <dbReference type="NCBI Taxonomy" id="2798584"/>
    <lineage>
        <taxon>Bacteria</taxon>
        <taxon>Pseudomonadati</taxon>
        <taxon>Thermodesulfobacteriota</taxon>
        <taxon>Desulfuromonadia</taxon>
        <taxon>Geobacterales</taxon>
        <taxon>Geobacteraceae</taxon>
        <taxon>Geomesophilobacter</taxon>
    </lineage>
</organism>
<dbReference type="RefSeq" id="WP_199386203.1">
    <property type="nucleotide sequence ID" value="NZ_JAEMHM010000022.1"/>
</dbReference>
<reference evidence="10" key="1">
    <citation type="submission" date="2020-12" db="EMBL/GenBank/DDBJ databases">
        <title>Geomonas sp. Red875, isolated from river sediment.</title>
        <authorList>
            <person name="Xu Z."/>
            <person name="Zhang Z."/>
            <person name="Masuda Y."/>
            <person name="Itoh H."/>
            <person name="Senoo K."/>
        </authorList>
    </citation>
    <scope>NUCLEOTIDE SEQUENCE</scope>
    <source>
        <strain evidence="10">Red875</strain>
    </source>
</reference>
<accession>A0A8J7S7X2</accession>
<dbReference type="GO" id="GO:0022857">
    <property type="term" value="F:transmembrane transporter activity"/>
    <property type="evidence" value="ECO:0007669"/>
    <property type="project" value="TreeGrafter"/>
</dbReference>
<evidence type="ECO:0000256" key="3">
    <source>
        <dbReference type="ARBA" id="ARBA00022692"/>
    </source>
</evidence>
<dbReference type="Pfam" id="PF02687">
    <property type="entry name" value="FtsX"/>
    <property type="match status" value="1"/>
</dbReference>
<comment type="subcellular location">
    <subcellularLocation>
        <location evidence="1">Cell membrane</location>
        <topology evidence="1">Multi-pass membrane protein</topology>
    </subcellularLocation>
</comment>
<evidence type="ECO:0000256" key="7">
    <source>
        <dbReference type="SAM" id="Phobius"/>
    </source>
</evidence>
<evidence type="ECO:0000256" key="6">
    <source>
        <dbReference type="ARBA" id="ARBA00038076"/>
    </source>
</evidence>
<comment type="similarity">
    <text evidence="6">Belongs to the ABC-4 integral membrane protein family.</text>
</comment>
<feature type="transmembrane region" description="Helical" evidence="7">
    <location>
        <begin position="348"/>
        <end position="375"/>
    </location>
</feature>
<dbReference type="Pfam" id="PF12704">
    <property type="entry name" value="MacB_PCD"/>
    <property type="match status" value="1"/>
</dbReference>
<evidence type="ECO:0000256" key="2">
    <source>
        <dbReference type="ARBA" id="ARBA00022475"/>
    </source>
</evidence>
<dbReference type="AlphaFoldDB" id="A0A8J7S7X2"/>
<evidence type="ECO:0000259" key="8">
    <source>
        <dbReference type="Pfam" id="PF02687"/>
    </source>
</evidence>
<evidence type="ECO:0000313" key="10">
    <source>
        <dbReference type="EMBL" id="MBJ6727286.1"/>
    </source>
</evidence>
<dbReference type="PANTHER" id="PTHR30572:SF4">
    <property type="entry name" value="ABC TRANSPORTER PERMEASE YTRF"/>
    <property type="match status" value="1"/>
</dbReference>
<keyword evidence="4 7" id="KW-1133">Transmembrane helix</keyword>
<evidence type="ECO:0000256" key="5">
    <source>
        <dbReference type="ARBA" id="ARBA00023136"/>
    </source>
</evidence>
<gene>
    <name evidence="10" type="ORF">JFN93_21450</name>
</gene>
<feature type="transmembrane region" description="Helical" evidence="7">
    <location>
        <begin position="307"/>
        <end position="336"/>
    </location>
</feature>
<keyword evidence="11" id="KW-1185">Reference proteome</keyword>
<comment type="caution">
    <text evidence="10">The sequence shown here is derived from an EMBL/GenBank/DDBJ whole genome shotgun (WGS) entry which is preliminary data.</text>
</comment>
<evidence type="ECO:0000256" key="4">
    <source>
        <dbReference type="ARBA" id="ARBA00022989"/>
    </source>
</evidence>
<dbReference type="InterPro" id="IPR050250">
    <property type="entry name" value="Macrolide_Exporter_MacB"/>
</dbReference>
<proteinExistence type="inferred from homology"/>
<dbReference type="PANTHER" id="PTHR30572">
    <property type="entry name" value="MEMBRANE COMPONENT OF TRANSPORTER-RELATED"/>
    <property type="match status" value="1"/>
</dbReference>
<evidence type="ECO:0000259" key="9">
    <source>
        <dbReference type="Pfam" id="PF12704"/>
    </source>
</evidence>
<keyword evidence="3 7" id="KW-0812">Transmembrane</keyword>
<sequence length="386" mass="40827">MNRRRWLIKLLLAALAHRTGRTLLLLSVLAMASSLATALGVVSLSMGKRVSEEVRKYGANLVVVPAAARLEVGSGGLNFGAISDPAYLDQGRVEKALASGGLKAERSFHLRGALRMKDADVLVEGVNFADVRRLFPWWQLRGGWPGPGETVVGSDLAQRLKLKAGDTVELTGTAQTLKLKVSGVVVTGGEEDDLFFLALPELQGALGLPGQLTEVRLLVSAEGDTLKDKAAALQPLLPDAKVREVRQIARTSEGLLAKVKLLMTLVTAVVLISAGSSVTGTMSTTVLERSREIGLMKAIGGTRWEVLLIFCGEALLLGVVGGVVGYLLGSGIAVFITRTVFSAAPEFIPWLSAVSLAVSLFLALLGSVGPMISVFKLDPVRSLRGE</sequence>
<dbReference type="Proteomes" id="UP000636888">
    <property type="component" value="Unassembled WGS sequence"/>
</dbReference>
<feature type="domain" description="MacB-like periplasmic core" evidence="9">
    <location>
        <begin position="25"/>
        <end position="227"/>
    </location>
</feature>
<dbReference type="GO" id="GO:0005886">
    <property type="term" value="C:plasma membrane"/>
    <property type="evidence" value="ECO:0007669"/>
    <property type="project" value="UniProtKB-SubCell"/>
</dbReference>
<evidence type="ECO:0000313" key="11">
    <source>
        <dbReference type="Proteomes" id="UP000636888"/>
    </source>
</evidence>
<evidence type="ECO:0000256" key="1">
    <source>
        <dbReference type="ARBA" id="ARBA00004651"/>
    </source>
</evidence>
<dbReference type="InterPro" id="IPR003838">
    <property type="entry name" value="ABC3_permease_C"/>
</dbReference>
<keyword evidence="5 7" id="KW-0472">Membrane</keyword>
<keyword evidence="2" id="KW-1003">Cell membrane</keyword>
<dbReference type="InterPro" id="IPR025857">
    <property type="entry name" value="MacB_PCD"/>
</dbReference>
<name>A0A8J7S7X2_9BACT</name>
<dbReference type="EMBL" id="JAEMHM010000022">
    <property type="protein sequence ID" value="MBJ6727286.1"/>
    <property type="molecule type" value="Genomic_DNA"/>
</dbReference>
<protein>
    <submittedName>
        <fullName evidence="10">ABC transporter permease</fullName>
    </submittedName>
</protein>